<protein>
    <submittedName>
        <fullName evidence="1">Ig-like domain-containing protein</fullName>
    </submittedName>
</protein>
<evidence type="ECO:0000313" key="1">
    <source>
        <dbReference type="EMBL" id="MDU8887093.1"/>
    </source>
</evidence>
<dbReference type="Proteomes" id="UP001268651">
    <property type="component" value="Unassembled WGS sequence"/>
</dbReference>
<dbReference type="RefSeq" id="WP_316663191.1">
    <property type="nucleotide sequence ID" value="NZ_JAWHTF010000008.1"/>
</dbReference>
<dbReference type="EMBL" id="JAWHTF010000008">
    <property type="protein sequence ID" value="MDU8887093.1"/>
    <property type="molecule type" value="Genomic_DNA"/>
</dbReference>
<organism evidence="1 2">
    <name type="scientific">Gilvirhabdus luticola</name>
    <dbReference type="NCBI Taxonomy" id="3079858"/>
    <lineage>
        <taxon>Bacteria</taxon>
        <taxon>Pseudomonadati</taxon>
        <taxon>Bacteroidota</taxon>
        <taxon>Flavobacteriia</taxon>
        <taxon>Flavobacteriales</taxon>
        <taxon>Flavobacteriaceae</taxon>
        <taxon>Gilvirhabdus</taxon>
    </lineage>
</organism>
<proteinExistence type="predicted"/>
<keyword evidence="2" id="KW-1185">Reference proteome</keyword>
<sequence>MDVILQKNMFKAKVFLVFFCFVILFNCKQVKNIDNELINYENDKAVSISFSSNVKTDELKITLKGNNTAILGDFYSNKGIVTFRPVIPFTSGKEYELKDQDATLITFKIEDLISTKAELLGIYPTKDTVPENLLKMYFVFSKPMQEVKSALEYITVIDNTKKEEVPVFLELQTELWNKDHTQLTLWLDPGRIKTDLIPNKELGLPIVNGNTYTIRVSKDFKDANGNLLNENFHKTFLVREKDSKSPDINKWLIKTPLANTQNELIIDFGESLDFALALETVKVLDSINELVPGDFKLTNNESVLKFQPKSNWKNGNYSISVNTELEDLAGNNLNYLFDRDLNEETIKTEYPKFKSIQFEIK</sequence>
<gene>
    <name evidence="1" type="ORF">RXV94_13060</name>
</gene>
<evidence type="ECO:0000313" key="2">
    <source>
        <dbReference type="Proteomes" id="UP001268651"/>
    </source>
</evidence>
<name>A0ABU3U9K9_9FLAO</name>
<comment type="caution">
    <text evidence="1">The sequence shown here is derived from an EMBL/GenBank/DDBJ whole genome shotgun (WGS) entry which is preliminary data.</text>
</comment>
<reference evidence="1 2" key="1">
    <citation type="submission" date="2023-10" db="EMBL/GenBank/DDBJ databases">
        <title>Marimonas sp. nov. isolated from tidal mud flat.</title>
        <authorList>
            <person name="Jaincy N.J."/>
            <person name="Srinivasan S."/>
            <person name="Lee S.-S."/>
        </authorList>
    </citation>
    <scope>NUCLEOTIDE SEQUENCE [LARGE SCALE GENOMIC DNA]</scope>
    <source>
        <strain evidence="1 2">MJ-SS3</strain>
    </source>
</reference>
<accession>A0ABU3U9K9</accession>